<evidence type="ECO:0000313" key="1">
    <source>
        <dbReference type="EMBL" id="GFI41548.1"/>
    </source>
</evidence>
<dbReference type="AlphaFoldDB" id="A0A829ZDS9"/>
<organism evidence="1 2">
    <name type="scientific">Thomasclavelia cocleata</name>
    <dbReference type="NCBI Taxonomy" id="69824"/>
    <lineage>
        <taxon>Bacteria</taxon>
        <taxon>Bacillati</taxon>
        <taxon>Bacillota</taxon>
        <taxon>Erysipelotrichia</taxon>
        <taxon>Erysipelotrichales</taxon>
        <taxon>Coprobacillaceae</taxon>
        <taxon>Thomasclavelia</taxon>
    </lineage>
</organism>
<name>A0A829ZDS9_9FIRM</name>
<dbReference type="RefSeq" id="WP_172472805.1">
    <property type="nucleotide sequence ID" value="NZ_BLMI01000189.1"/>
</dbReference>
<accession>A0A829ZDS9</accession>
<gene>
    <name evidence="1" type="ORF">IMSAGC017_01593</name>
</gene>
<comment type="caution">
    <text evidence="1">The sequence shown here is derived from an EMBL/GenBank/DDBJ whole genome shotgun (WGS) entry which is preliminary data.</text>
</comment>
<dbReference type="EMBL" id="BLMI01000189">
    <property type="protein sequence ID" value="GFI41548.1"/>
    <property type="molecule type" value="Genomic_DNA"/>
</dbReference>
<reference evidence="1 2" key="1">
    <citation type="journal article" date="2020" name="Microbiome">
        <title>Single-cell genomics of uncultured bacteria reveals dietary fiber responders in the mouse gut microbiota.</title>
        <authorList>
            <person name="Chijiiwa R."/>
            <person name="Hosokawa M."/>
            <person name="Kogawa M."/>
            <person name="Nishikawa Y."/>
            <person name="Ide K."/>
            <person name="Sakanashi C."/>
            <person name="Takahashi K."/>
            <person name="Takeyama H."/>
        </authorList>
    </citation>
    <scope>NUCLEOTIDE SEQUENCE [LARGE SCALE GENOMIC DNA]</scope>
    <source>
        <strain evidence="1">IMSAGC_017</strain>
    </source>
</reference>
<dbReference type="Proteomes" id="UP000490821">
    <property type="component" value="Unassembled WGS sequence"/>
</dbReference>
<protein>
    <recommendedName>
        <fullName evidence="3">Three-Cys-motif partner protein</fullName>
    </recommendedName>
</protein>
<dbReference type="InterPro" id="IPR031009">
    <property type="entry name" value="Tcm_partner"/>
</dbReference>
<evidence type="ECO:0000313" key="2">
    <source>
        <dbReference type="Proteomes" id="UP000490821"/>
    </source>
</evidence>
<sequence length="401" mass="48111">MCSCNFRDKLTCSQKVNSNIHDGTMLKIKAFKEYTNAWLEKVINYSKKKQMLQYVNFVDCMASSGLYFNKNRNEFYDGTAIRVLEIFVKSARKYSNIQFSIYLNDIDKQYVKCLNCIKKREKLKFPNNLNINISNKDKYDFISTIKYKNSFNKYTSKSLIIYDPYEVEFEWTKLVPILQLNADLLITHFFPNDIKRNINTKNEKVVKRYESAYEININEMKSIFESKKNAFDRNVYFRNTLHENLKKYSRKKFIAYAPIILEKKLHVYDIVCVSHSSFAQELLKNTMYKLYKETESKSQIKNYYQPKLFDDDEEDMYQKDRGSGVSEYKFHYDDSHIVSMFYNEFSGERLSKEDFDKRLREHPYLPSNILKLVKKTCKYQIENKEVNGKIEKYYIFPERGF</sequence>
<proteinExistence type="predicted"/>
<evidence type="ECO:0008006" key="3">
    <source>
        <dbReference type="Google" id="ProtNLM"/>
    </source>
</evidence>
<dbReference type="NCBIfam" id="TIGR04474">
    <property type="entry name" value="tcm_partner"/>
    <property type="match status" value="1"/>
</dbReference>